<dbReference type="STRING" id="35760.BCHO_0314"/>
<dbReference type="Proteomes" id="UP000028995">
    <property type="component" value="Unassembled WGS sequence"/>
</dbReference>
<evidence type="ECO:0008006" key="3">
    <source>
        <dbReference type="Google" id="ProtNLM"/>
    </source>
</evidence>
<evidence type="ECO:0000313" key="1">
    <source>
        <dbReference type="EMBL" id="KFI58231.1"/>
    </source>
</evidence>
<keyword evidence="2" id="KW-1185">Reference proteome</keyword>
<dbReference type="EMBL" id="JGYU01000002">
    <property type="protein sequence ID" value="KFI58231.1"/>
    <property type="molecule type" value="Genomic_DNA"/>
</dbReference>
<dbReference type="InterPro" id="IPR016181">
    <property type="entry name" value="Acyl_CoA_acyltransferase"/>
</dbReference>
<dbReference type="SUPFAM" id="SSF55729">
    <property type="entry name" value="Acyl-CoA N-acyltransferases (Nat)"/>
    <property type="match status" value="1"/>
</dbReference>
<dbReference type="eggNOG" id="ENOG502ZC37">
    <property type="taxonomic scope" value="Bacteria"/>
</dbReference>
<reference evidence="1 2" key="1">
    <citation type="submission" date="2014-03" db="EMBL/GenBank/DDBJ databases">
        <title>Genomics of Bifidobacteria.</title>
        <authorList>
            <person name="Ventura M."/>
            <person name="Milani C."/>
            <person name="Lugli G.A."/>
        </authorList>
    </citation>
    <scope>NUCLEOTIDE SEQUENCE [LARGE SCALE GENOMIC DNA]</scope>
    <source>
        <strain evidence="1 2">LMG 10510</strain>
    </source>
</reference>
<evidence type="ECO:0000313" key="2">
    <source>
        <dbReference type="Proteomes" id="UP000028995"/>
    </source>
</evidence>
<organism evidence="1 2">
    <name type="scientific">Bifidobacterium choerinum</name>
    <dbReference type="NCBI Taxonomy" id="35760"/>
    <lineage>
        <taxon>Bacteria</taxon>
        <taxon>Bacillati</taxon>
        <taxon>Actinomycetota</taxon>
        <taxon>Actinomycetes</taxon>
        <taxon>Bifidobacteriales</taxon>
        <taxon>Bifidobacteriaceae</taxon>
        <taxon>Bifidobacterium</taxon>
    </lineage>
</organism>
<name>A0A087AHI1_9BIFI</name>
<dbReference type="Gene3D" id="3.40.630.30">
    <property type="match status" value="1"/>
</dbReference>
<dbReference type="AlphaFoldDB" id="A0A087AHI1"/>
<gene>
    <name evidence="1" type="ORF">BCHO_0314</name>
</gene>
<comment type="caution">
    <text evidence="1">The sequence shown here is derived from an EMBL/GenBank/DDBJ whole genome shotgun (WGS) entry which is preliminary data.</text>
</comment>
<sequence length="221" mass="25162">MRLCGRAHCREDVGVRVSGETPAGPCVKTAAYNGTMTIYDSCPELCDDLYRIRLIEPDDAEDLLAVYGDRLALPFLNSDNCHGANFYCRDVRDVEESIRYWLAEYHEHRAFVRFAVESLETGAVIGTLEMFRREADDYYDDCGILRIDLAVDYEREDVIEDILELVSAPFMTLFGCARIATKAPLYAVERRAALADAGYVATRRPLIGHDGTHYYDYWVME</sequence>
<accession>A0A087AHI1</accession>
<proteinExistence type="predicted"/>
<protein>
    <recommendedName>
        <fullName evidence="3">N-acetyltransferase domain-containing protein</fullName>
    </recommendedName>
</protein>